<gene>
    <name evidence="3" type="ORF">GCM10025864_00050</name>
    <name evidence="4" type="ORF">GCM10025864_44100</name>
    <name evidence="5" type="ORF">GCM10025864_44720</name>
</gene>
<reference evidence="5" key="1">
    <citation type="journal article" date="2014" name="Int. J. Syst. Evol. Microbiol.">
        <title>Complete genome of a new Firmicutes species belonging to the dominant human colonic microbiota ('Ruminococcus bicirculans') reveals two chromosomes and a selective capacity to utilize plant glucans.</title>
        <authorList>
            <consortium name="NISC Comparative Sequencing Program"/>
            <person name="Wegmann U."/>
            <person name="Louis P."/>
            <person name="Goesmann A."/>
            <person name="Henrissat B."/>
            <person name="Duncan S.H."/>
            <person name="Flint H.J."/>
        </authorList>
    </citation>
    <scope>NUCLEOTIDE SEQUENCE</scope>
    <source>
        <strain evidence="5">NBRC 106348</strain>
    </source>
</reference>
<feature type="region of interest" description="Disordered" evidence="1">
    <location>
        <begin position="173"/>
        <end position="192"/>
    </location>
</feature>
<evidence type="ECO:0000256" key="1">
    <source>
        <dbReference type="SAM" id="MobiDB-lite"/>
    </source>
</evidence>
<feature type="transmembrane region" description="Helical" evidence="2">
    <location>
        <begin position="29"/>
        <end position="48"/>
    </location>
</feature>
<evidence type="ECO:0000313" key="6">
    <source>
        <dbReference type="Proteomes" id="UP001157091"/>
    </source>
</evidence>
<keyword evidence="2" id="KW-0812">Transmembrane</keyword>
<reference evidence="5" key="3">
    <citation type="submission" date="2023-02" db="EMBL/GenBank/DDBJ databases">
        <authorList>
            <person name="Sun Q."/>
            <person name="Mori K."/>
        </authorList>
    </citation>
    <scope>NUCLEOTIDE SEQUENCE</scope>
    <source>
        <strain evidence="5">NBRC 106348</strain>
    </source>
</reference>
<protein>
    <recommendedName>
        <fullName evidence="7">DUF805 domain-containing protein</fullName>
    </recommendedName>
</protein>
<sequence length="192" mass="20597">MPMGPAELFLRHWEGLADLRNHRGGAPDWWSRGFLYGIPVALAAVAFWRHWSVATVADALIGGFALLGGVLIAVFAQIAAWRSRLDERAGRRPASEAPARRSVDAAAAHALVGVIACCAATAVAVFVKAGLAPTRLWNSLAVGLGAYVLLLVVLIVNTVFEGYEANVDPAVREADDELQRREPPELTVRHTA</sequence>
<keyword evidence="2" id="KW-1133">Transmembrane helix</keyword>
<feature type="transmembrane region" description="Helical" evidence="2">
    <location>
        <begin position="102"/>
        <end position="127"/>
    </location>
</feature>
<name>A0ABQ6I7F1_9MICO</name>
<evidence type="ECO:0000256" key="2">
    <source>
        <dbReference type="SAM" id="Phobius"/>
    </source>
</evidence>
<reference evidence="6" key="2">
    <citation type="journal article" date="2019" name="Int. J. Syst. Evol. Microbiol.">
        <title>The Global Catalogue of Microorganisms (GCM) 10K type strain sequencing project: providing services to taxonomists for standard genome sequencing and annotation.</title>
        <authorList>
            <consortium name="The Broad Institute Genomics Platform"/>
            <consortium name="The Broad Institute Genome Sequencing Center for Infectious Disease"/>
            <person name="Wu L."/>
            <person name="Ma J."/>
        </authorList>
    </citation>
    <scope>NUCLEOTIDE SEQUENCE [LARGE SCALE GENOMIC DNA]</scope>
    <source>
        <strain evidence="6">NBRC 106348</strain>
    </source>
</reference>
<dbReference type="EMBL" id="BSUK01000001">
    <property type="protein sequence ID" value="GMA26713.1"/>
    <property type="molecule type" value="Genomic_DNA"/>
</dbReference>
<dbReference type="Proteomes" id="UP001157091">
    <property type="component" value="Unassembled WGS sequence"/>
</dbReference>
<dbReference type="EMBL" id="BSUK01000001">
    <property type="protein sequence ID" value="GMA22246.1"/>
    <property type="molecule type" value="Genomic_DNA"/>
</dbReference>
<comment type="caution">
    <text evidence="5">The sequence shown here is derived from an EMBL/GenBank/DDBJ whole genome shotgun (WGS) entry which is preliminary data.</text>
</comment>
<accession>A0ABQ6I7F1</accession>
<evidence type="ECO:0000313" key="5">
    <source>
        <dbReference type="EMBL" id="GMA26713.1"/>
    </source>
</evidence>
<dbReference type="EMBL" id="BSUK01000001">
    <property type="protein sequence ID" value="GMA26651.1"/>
    <property type="molecule type" value="Genomic_DNA"/>
</dbReference>
<evidence type="ECO:0000313" key="3">
    <source>
        <dbReference type="EMBL" id="GMA22246.1"/>
    </source>
</evidence>
<organism evidence="5 6">
    <name type="scientific">Luteimicrobium album</name>
    <dbReference type="NCBI Taxonomy" id="1054550"/>
    <lineage>
        <taxon>Bacteria</taxon>
        <taxon>Bacillati</taxon>
        <taxon>Actinomycetota</taxon>
        <taxon>Actinomycetes</taxon>
        <taxon>Micrococcales</taxon>
        <taxon>Luteimicrobium</taxon>
    </lineage>
</organism>
<feature type="transmembrane region" description="Helical" evidence="2">
    <location>
        <begin position="60"/>
        <end position="81"/>
    </location>
</feature>
<keyword evidence="6" id="KW-1185">Reference proteome</keyword>
<feature type="transmembrane region" description="Helical" evidence="2">
    <location>
        <begin position="139"/>
        <end position="160"/>
    </location>
</feature>
<proteinExistence type="predicted"/>
<evidence type="ECO:0008006" key="7">
    <source>
        <dbReference type="Google" id="ProtNLM"/>
    </source>
</evidence>
<keyword evidence="2" id="KW-0472">Membrane</keyword>
<evidence type="ECO:0000313" key="4">
    <source>
        <dbReference type="EMBL" id="GMA26651.1"/>
    </source>
</evidence>